<organism evidence="3 4">
    <name type="scientific">Eruca vesicaria subsp. sativa</name>
    <name type="common">Garden rocket</name>
    <name type="synonym">Eruca sativa</name>
    <dbReference type="NCBI Taxonomy" id="29727"/>
    <lineage>
        <taxon>Eukaryota</taxon>
        <taxon>Viridiplantae</taxon>
        <taxon>Streptophyta</taxon>
        <taxon>Embryophyta</taxon>
        <taxon>Tracheophyta</taxon>
        <taxon>Spermatophyta</taxon>
        <taxon>Magnoliopsida</taxon>
        <taxon>eudicotyledons</taxon>
        <taxon>Gunneridae</taxon>
        <taxon>Pentapetalae</taxon>
        <taxon>rosids</taxon>
        <taxon>malvids</taxon>
        <taxon>Brassicales</taxon>
        <taxon>Brassicaceae</taxon>
        <taxon>Brassiceae</taxon>
        <taxon>Eruca</taxon>
    </lineage>
</organism>
<evidence type="ECO:0000256" key="2">
    <source>
        <dbReference type="ARBA" id="ARBA00022737"/>
    </source>
</evidence>
<accession>A0ABC8LPW4</accession>
<comment type="caution">
    <text evidence="3">The sequence shown here is derived from an EMBL/GenBank/DDBJ whole genome shotgun (WGS) entry which is preliminary data.</text>
</comment>
<reference evidence="3 4" key="1">
    <citation type="submission" date="2022-03" db="EMBL/GenBank/DDBJ databases">
        <authorList>
            <person name="Macdonald S."/>
            <person name="Ahmed S."/>
            <person name="Newling K."/>
        </authorList>
    </citation>
    <scope>NUCLEOTIDE SEQUENCE [LARGE SCALE GENOMIC DNA]</scope>
</reference>
<keyword evidence="4" id="KW-1185">Reference proteome</keyword>
<evidence type="ECO:0000313" key="3">
    <source>
        <dbReference type="EMBL" id="CAH8385788.1"/>
    </source>
</evidence>
<name>A0ABC8LPW4_ERUVS</name>
<dbReference type="InterPro" id="IPR044974">
    <property type="entry name" value="Disease_R_plants"/>
</dbReference>
<keyword evidence="1" id="KW-0433">Leucine-rich repeat</keyword>
<dbReference type="PANTHER" id="PTHR11017">
    <property type="entry name" value="LEUCINE-RICH REPEAT-CONTAINING PROTEIN"/>
    <property type="match status" value="1"/>
</dbReference>
<dbReference type="AlphaFoldDB" id="A0ABC8LPW4"/>
<sequence>MGIRFDLSTIEDIMNISPRAFKRMCNLRFLKIYNTRLDTNVRVHVPEDMYFPPRLKLLHWEEYPGKCLPHTFWPENLVELNLEYSNLRHLWKGAQPLGNLRKLNLSASSNLEELPNLANATNLEILDVSDCENLVKIHSSVGRLHKLEKLEMEFCRNLQVVPTLFNLESLHSVLIGGCNQLRKLPNISTTVTYLSIVDTMLEEFTASIRLWSHLEDLCIVGGLIPDRCTTQTHLVNLMVERSGADIERIPDCIKDLHNLDTLWIIGCPKLASLPELPRSLKCLMVWNCESLETIVPFRSDSEISNLYFANCFKLGPEARREITKQSLFACIPGRDIPAEFNHKAIGNSLAIISSNASRFKMCVIISPKSEMEDAFNDIELMCCISINGCSKVNCPFLLPYRFQSEHLGIFYHDIPKEDFDFDVEILFEFSSVSQDLEIIECGVQILVVETDSKQLLDYDDRILSNESFELDESRVETVDDLDERIEYDASRVETDDGLFAPTFFSFGF</sequence>
<dbReference type="InterPro" id="IPR032675">
    <property type="entry name" value="LRR_dom_sf"/>
</dbReference>
<dbReference type="InterPro" id="IPR011713">
    <property type="entry name" value="Leu-rich_rpt_3"/>
</dbReference>
<dbReference type="Gene3D" id="3.80.10.10">
    <property type="entry name" value="Ribonuclease Inhibitor"/>
    <property type="match status" value="2"/>
</dbReference>
<gene>
    <name evidence="3" type="ORF">ERUC_LOCUS38271</name>
</gene>
<proteinExistence type="predicted"/>
<dbReference type="Pfam" id="PF07725">
    <property type="entry name" value="LRR_3"/>
    <property type="match status" value="1"/>
</dbReference>
<dbReference type="FunFam" id="3.80.10.10:FF:000386">
    <property type="entry name" value="Disease resistance protein RPS4"/>
    <property type="match status" value="1"/>
</dbReference>
<dbReference type="SUPFAM" id="SSF52058">
    <property type="entry name" value="L domain-like"/>
    <property type="match status" value="1"/>
</dbReference>
<evidence type="ECO:0000256" key="1">
    <source>
        <dbReference type="ARBA" id="ARBA00022614"/>
    </source>
</evidence>
<dbReference type="PANTHER" id="PTHR11017:SF348">
    <property type="entry name" value="TIR DOMAIN-CONTAINING PROTEIN"/>
    <property type="match status" value="1"/>
</dbReference>
<evidence type="ECO:0008006" key="5">
    <source>
        <dbReference type="Google" id="ProtNLM"/>
    </source>
</evidence>
<dbReference type="EMBL" id="CAKOAT010675154">
    <property type="protein sequence ID" value="CAH8385788.1"/>
    <property type="molecule type" value="Genomic_DNA"/>
</dbReference>
<dbReference type="Proteomes" id="UP001642260">
    <property type="component" value="Unassembled WGS sequence"/>
</dbReference>
<keyword evidence="2" id="KW-0677">Repeat</keyword>
<protein>
    <recommendedName>
        <fullName evidence="5">Disease resistance protein</fullName>
    </recommendedName>
</protein>
<evidence type="ECO:0000313" key="4">
    <source>
        <dbReference type="Proteomes" id="UP001642260"/>
    </source>
</evidence>